<dbReference type="GO" id="GO:0000027">
    <property type="term" value="P:ribosomal large subunit assembly"/>
    <property type="evidence" value="ECO:0007669"/>
    <property type="project" value="TreeGrafter"/>
</dbReference>
<gene>
    <name evidence="6" type="ORF">Trco_007998</name>
</gene>
<dbReference type="InterPro" id="IPR036397">
    <property type="entry name" value="RNaseH_sf"/>
</dbReference>
<feature type="region of interest" description="Disordered" evidence="4">
    <location>
        <begin position="408"/>
        <end position="459"/>
    </location>
</feature>
<keyword evidence="3" id="KW-0269">Exonuclease</keyword>
<feature type="compositionally biased region" description="Basic and acidic residues" evidence="4">
    <location>
        <begin position="408"/>
        <end position="438"/>
    </location>
</feature>
<dbReference type="Gene3D" id="3.30.420.10">
    <property type="entry name" value="Ribonuclease H-like superfamily/Ribonuclease H"/>
    <property type="match status" value="1"/>
</dbReference>
<evidence type="ECO:0000256" key="1">
    <source>
        <dbReference type="ARBA" id="ARBA00022722"/>
    </source>
</evidence>
<evidence type="ECO:0000256" key="3">
    <source>
        <dbReference type="ARBA" id="ARBA00022839"/>
    </source>
</evidence>
<organism evidence="6 7">
    <name type="scientific">Trichoderma cornu-damae</name>
    <dbReference type="NCBI Taxonomy" id="654480"/>
    <lineage>
        <taxon>Eukaryota</taxon>
        <taxon>Fungi</taxon>
        <taxon>Dikarya</taxon>
        <taxon>Ascomycota</taxon>
        <taxon>Pezizomycotina</taxon>
        <taxon>Sordariomycetes</taxon>
        <taxon>Hypocreomycetidae</taxon>
        <taxon>Hypocreales</taxon>
        <taxon>Hypocreaceae</taxon>
        <taxon>Trichoderma</taxon>
    </lineage>
</organism>
<dbReference type="OrthoDB" id="16516at2759"/>
<dbReference type="PANTHER" id="PTHR12801">
    <property type="entry name" value="RNA EXONUCLEASE REXO1 / RECO3 FAMILY MEMBER-RELATED"/>
    <property type="match status" value="1"/>
</dbReference>
<reference evidence="6" key="1">
    <citation type="submission" date="2021-08" db="EMBL/GenBank/DDBJ databases">
        <title>Chromosome-Level Trichoderma cornu-damae using Hi-C Data.</title>
        <authorList>
            <person name="Kim C.S."/>
        </authorList>
    </citation>
    <scope>NUCLEOTIDE SEQUENCE</scope>
    <source>
        <strain evidence="6">KA19-0412C</strain>
    </source>
</reference>
<dbReference type="SUPFAM" id="SSF53098">
    <property type="entry name" value="Ribonuclease H-like"/>
    <property type="match status" value="1"/>
</dbReference>
<evidence type="ECO:0000313" key="6">
    <source>
        <dbReference type="EMBL" id="KAH6603223.1"/>
    </source>
</evidence>
<proteinExistence type="predicted"/>
<evidence type="ECO:0000256" key="4">
    <source>
        <dbReference type="SAM" id="MobiDB-lite"/>
    </source>
</evidence>
<dbReference type="PANTHER" id="PTHR12801:SF114">
    <property type="entry name" value="EXONUCLEASE, PUTATIVE (AFU_ORTHOLOGUE AFUA_7G00870)-RELATED"/>
    <property type="match status" value="1"/>
</dbReference>
<accession>A0A9P8QIA0</accession>
<dbReference type="GO" id="GO:0004527">
    <property type="term" value="F:exonuclease activity"/>
    <property type="evidence" value="ECO:0007669"/>
    <property type="project" value="UniProtKB-KW"/>
</dbReference>
<dbReference type="SMART" id="SM00479">
    <property type="entry name" value="EXOIII"/>
    <property type="match status" value="1"/>
</dbReference>
<dbReference type="AlphaFoldDB" id="A0A9P8QIA0"/>
<name>A0A9P8QIA0_9HYPO</name>
<evidence type="ECO:0000313" key="7">
    <source>
        <dbReference type="Proteomes" id="UP000827724"/>
    </source>
</evidence>
<feature type="domain" description="Exonuclease" evidence="5">
    <location>
        <begin position="85"/>
        <end position="257"/>
    </location>
</feature>
<sequence length="459" mass="50824">MPQSLHESSPKLQYGGNTYSQLSSEQQSSIYQGLSKRCHPIDILRLERIILDDEPRNSSTARKPGLAIGDFVAAPKRYHSIERQKVVAISCEWGRGKNRQNELVAICAIDFLTGDTLVDSLVAPSQPMCDWRSRSHGISAAAVEAVAGGHKKCLQGWREARAKLFEYIDAQTILVGHTIRTDLGLLRLFHTRIVDSQVLATTAVFSTSRRKGYKWPIDKVCEGFLGITIRQNSTSSAFENVLASREIVLQCIRRPKDLEAWGRQARIEFCKPRDDGKDVKKAVKEGSPAASASKQTNAGHIPDDNELLVAYNDGYEAGYQAAYQAGFQSGFQTGYEKANSQGNPAWFKSAHHSGSRCDGQHNTQQLIQYIVEEETPGDQGESASHNASIHWSRTAEAGGVLARLAKDSTIKETAHRANQKENRPEKATRANEADDRETTNLQEDCAEDLLSPWSDGRGW</sequence>
<dbReference type="GO" id="GO:0006364">
    <property type="term" value="P:rRNA processing"/>
    <property type="evidence" value="ECO:0007669"/>
    <property type="project" value="TreeGrafter"/>
</dbReference>
<dbReference type="EMBL" id="JAIWOZ010000007">
    <property type="protein sequence ID" value="KAH6603223.1"/>
    <property type="molecule type" value="Genomic_DNA"/>
</dbReference>
<dbReference type="GO" id="GO:0003676">
    <property type="term" value="F:nucleic acid binding"/>
    <property type="evidence" value="ECO:0007669"/>
    <property type="project" value="InterPro"/>
</dbReference>
<protein>
    <recommendedName>
        <fullName evidence="5">Exonuclease domain-containing protein</fullName>
    </recommendedName>
</protein>
<dbReference type="GO" id="GO:0005634">
    <property type="term" value="C:nucleus"/>
    <property type="evidence" value="ECO:0007669"/>
    <property type="project" value="TreeGrafter"/>
</dbReference>
<dbReference type="InterPro" id="IPR013520">
    <property type="entry name" value="Ribonucl_H"/>
</dbReference>
<keyword evidence="7" id="KW-1185">Reference proteome</keyword>
<evidence type="ECO:0000256" key="2">
    <source>
        <dbReference type="ARBA" id="ARBA00022801"/>
    </source>
</evidence>
<keyword evidence="1" id="KW-0540">Nuclease</keyword>
<evidence type="ECO:0000259" key="5">
    <source>
        <dbReference type="SMART" id="SM00479"/>
    </source>
</evidence>
<comment type="caution">
    <text evidence="6">The sequence shown here is derived from an EMBL/GenBank/DDBJ whole genome shotgun (WGS) entry which is preliminary data.</text>
</comment>
<dbReference type="InterPro" id="IPR047021">
    <property type="entry name" value="REXO1/3/4-like"/>
</dbReference>
<dbReference type="InterPro" id="IPR012337">
    <property type="entry name" value="RNaseH-like_sf"/>
</dbReference>
<keyword evidence="2" id="KW-0378">Hydrolase</keyword>
<dbReference type="Proteomes" id="UP000827724">
    <property type="component" value="Unassembled WGS sequence"/>
</dbReference>